<protein>
    <submittedName>
        <fullName evidence="2">Uncharacterized protein</fullName>
    </submittedName>
</protein>
<feature type="compositionally biased region" description="Basic and acidic residues" evidence="1">
    <location>
        <begin position="141"/>
        <end position="151"/>
    </location>
</feature>
<evidence type="ECO:0000313" key="2">
    <source>
        <dbReference type="EMBL" id="MFD0957906.1"/>
    </source>
</evidence>
<keyword evidence="3" id="KW-1185">Reference proteome</keyword>
<sequence>MRANVYVVLTNEGWQAGLTIHASVDYAYWFQDAFGIRDAAVAWQWREALSFGEACGFIERWRREAEGKEESEAWALERMAWFIDGEKRSGSGRVEERDGEGRRKSSFGGMQGRVERWTGEKRDERERTGRSRGMSGAESARVVRDERERMGRSRGMSGAESAKLAAQAKLAAELLQGRALLGSEARALLGAHGPADDTSWSAAIQLASLQGRVRLGGAVAADRGGRPDAAARRSRCLRCGSGEARLKRTYCEACGRECAYCEACLTMGRSRECEMLIIGVYHPHAGALREHEQILEPLANRLKKWGLSPAQTAATSKALSFVENKPRIGKNKERKAMSMSKPMVVWRKLWKSGQRKGDTYLWNSDRSGEIRNQHGTESRKRDKLASSSRWPGLVLDNGAAEGLAGIAQGIRQALTRGQSRTLQPIMAYETGPLGGADDGQCLAGFPEGQLL</sequence>
<feature type="compositionally biased region" description="Basic and acidic residues" evidence="1">
    <location>
        <begin position="366"/>
        <end position="384"/>
    </location>
</feature>
<evidence type="ECO:0000313" key="3">
    <source>
        <dbReference type="Proteomes" id="UP001596989"/>
    </source>
</evidence>
<organism evidence="2 3">
    <name type="scientific">Paenibacillus chungangensis</name>
    <dbReference type="NCBI Taxonomy" id="696535"/>
    <lineage>
        <taxon>Bacteria</taxon>
        <taxon>Bacillati</taxon>
        <taxon>Bacillota</taxon>
        <taxon>Bacilli</taxon>
        <taxon>Bacillales</taxon>
        <taxon>Paenibacillaceae</taxon>
        <taxon>Paenibacillus</taxon>
    </lineage>
</organism>
<evidence type="ECO:0000256" key="1">
    <source>
        <dbReference type="SAM" id="MobiDB-lite"/>
    </source>
</evidence>
<dbReference type="Proteomes" id="UP001596989">
    <property type="component" value="Unassembled WGS sequence"/>
</dbReference>
<feature type="compositionally biased region" description="Basic and acidic residues" evidence="1">
    <location>
        <begin position="113"/>
        <end position="129"/>
    </location>
</feature>
<proteinExistence type="predicted"/>
<gene>
    <name evidence="2" type="ORF">ACFQ2I_00670</name>
</gene>
<feature type="compositionally biased region" description="Basic and acidic residues" evidence="1">
    <location>
        <begin position="89"/>
        <end position="103"/>
    </location>
</feature>
<name>A0ABW3HK83_9BACL</name>
<comment type="caution">
    <text evidence="2">The sequence shown here is derived from an EMBL/GenBank/DDBJ whole genome shotgun (WGS) entry which is preliminary data.</text>
</comment>
<dbReference type="RefSeq" id="WP_377561517.1">
    <property type="nucleotide sequence ID" value="NZ_JBHTJZ010000002.1"/>
</dbReference>
<feature type="region of interest" description="Disordered" evidence="1">
    <location>
        <begin position="361"/>
        <end position="387"/>
    </location>
</feature>
<feature type="region of interest" description="Disordered" evidence="1">
    <location>
        <begin position="89"/>
        <end position="160"/>
    </location>
</feature>
<reference evidence="3" key="1">
    <citation type="journal article" date="2019" name="Int. J. Syst. Evol. Microbiol.">
        <title>The Global Catalogue of Microorganisms (GCM) 10K type strain sequencing project: providing services to taxonomists for standard genome sequencing and annotation.</title>
        <authorList>
            <consortium name="The Broad Institute Genomics Platform"/>
            <consortium name="The Broad Institute Genome Sequencing Center for Infectious Disease"/>
            <person name="Wu L."/>
            <person name="Ma J."/>
        </authorList>
    </citation>
    <scope>NUCLEOTIDE SEQUENCE [LARGE SCALE GENOMIC DNA]</scope>
    <source>
        <strain evidence="3">CCUG 59129</strain>
    </source>
</reference>
<dbReference type="EMBL" id="JBHTJZ010000002">
    <property type="protein sequence ID" value="MFD0957906.1"/>
    <property type="molecule type" value="Genomic_DNA"/>
</dbReference>
<accession>A0ABW3HK83</accession>